<reference evidence="1" key="3">
    <citation type="journal article" date="2017" name="Nature">
        <title>Genome sequence of the progenitor of the wheat D genome Aegilops tauschii.</title>
        <authorList>
            <person name="Luo M.C."/>
            <person name="Gu Y.Q."/>
            <person name="Puiu D."/>
            <person name="Wang H."/>
            <person name="Twardziok S.O."/>
            <person name="Deal K.R."/>
            <person name="Huo N."/>
            <person name="Zhu T."/>
            <person name="Wang L."/>
            <person name="Wang Y."/>
            <person name="McGuire P.E."/>
            <person name="Liu S."/>
            <person name="Long H."/>
            <person name="Ramasamy R.K."/>
            <person name="Rodriguez J.C."/>
            <person name="Van S.L."/>
            <person name="Yuan L."/>
            <person name="Wang Z."/>
            <person name="Xia Z."/>
            <person name="Xiao L."/>
            <person name="Anderson O.D."/>
            <person name="Ouyang S."/>
            <person name="Liang Y."/>
            <person name="Zimin A.V."/>
            <person name="Pertea G."/>
            <person name="Qi P."/>
            <person name="Bennetzen J.L."/>
            <person name="Dai X."/>
            <person name="Dawson M.W."/>
            <person name="Muller H.G."/>
            <person name="Kugler K."/>
            <person name="Rivarola-Duarte L."/>
            <person name="Spannagl M."/>
            <person name="Mayer K.F.X."/>
            <person name="Lu F.H."/>
            <person name="Bevan M.W."/>
            <person name="Leroy P."/>
            <person name="Li P."/>
            <person name="You F.M."/>
            <person name="Sun Q."/>
            <person name="Liu Z."/>
            <person name="Lyons E."/>
            <person name="Wicker T."/>
            <person name="Salzberg S.L."/>
            <person name="Devos K.M."/>
            <person name="Dvorak J."/>
        </authorList>
    </citation>
    <scope>NUCLEOTIDE SEQUENCE [LARGE SCALE GENOMIC DNA]</scope>
    <source>
        <strain evidence="1">cv. AL8/78</strain>
    </source>
</reference>
<accession>A0A453NGG1</accession>
<reference evidence="1" key="4">
    <citation type="submission" date="2019-03" db="UniProtKB">
        <authorList>
            <consortium name="EnsemblPlants"/>
        </authorList>
    </citation>
    <scope>IDENTIFICATION</scope>
</reference>
<organism evidence="1 2">
    <name type="scientific">Aegilops tauschii subsp. strangulata</name>
    <name type="common">Goatgrass</name>
    <dbReference type="NCBI Taxonomy" id="200361"/>
    <lineage>
        <taxon>Eukaryota</taxon>
        <taxon>Viridiplantae</taxon>
        <taxon>Streptophyta</taxon>
        <taxon>Embryophyta</taxon>
        <taxon>Tracheophyta</taxon>
        <taxon>Spermatophyta</taxon>
        <taxon>Magnoliopsida</taxon>
        <taxon>Liliopsida</taxon>
        <taxon>Poales</taxon>
        <taxon>Poaceae</taxon>
        <taxon>BOP clade</taxon>
        <taxon>Pooideae</taxon>
        <taxon>Triticodae</taxon>
        <taxon>Triticeae</taxon>
        <taxon>Triticinae</taxon>
        <taxon>Aegilops</taxon>
    </lineage>
</organism>
<evidence type="ECO:0000313" key="2">
    <source>
        <dbReference type="Proteomes" id="UP000015105"/>
    </source>
</evidence>
<dbReference type="AlphaFoldDB" id="A0A453NGG1"/>
<protein>
    <submittedName>
        <fullName evidence="1">Uncharacterized protein</fullName>
    </submittedName>
</protein>
<dbReference type="EnsemblPlants" id="AET6Gv20359600.2">
    <property type="protein sequence ID" value="AET6Gv20359600.2"/>
    <property type="gene ID" value="AET6Gv20359600"/>
</dbReference>
<evidence type="ECO:0000313" key="1">
    <source>
        <dbReference type="EnsemblPlants" id="AET6Gv20359600.2"/>
    </source>
</evidence>
<name>A0A453NGG1_AEGTS</name>
<proteinExistence type="predicted"/>
<reference evidence="2" key="1">
    <citation type="journal article" date="2014" name="Science">
        <title>Ancient hybridizations among the ancestral genomes of bread wheat.</title>
        <authorList>
            <consortium name="International Wheat Genome Sequencing Consortium,"/>
            <person name="Marcussen T."/>
            <person name="Sandve S.R."/>
            <person name="Heier L."/>
            <person name="Spannagl M."/>
            <person name="Pfeifer M."/>
            <person name="Jakobsen K.S."/>
            <person name="Wulff B.B."/>
            <person name="Steuernagel B."/>
            <person name="Mayer K.F."/>
            <person name="Olsen O.A."/>
        </authorList>
    </citation>
    <scope>NUCLEOTIDE SEQUENCE [LARGE SCALE GENOMIC DNA]</scope>
    <source>
        <strain evidence="2">cv. AL8/78</strain>
    </source>
</reference>
<dbReference type="Proteomes" id="UP000015105">
    <property type="component" value="Chromosome 6D"/>
</dbReference>
<keyword evidence="2" id="KW-1185">Reference proteome</keyword>
<sequence length="71" mass="8271">MVRDPSVQYNFSLHYYYFPIKFANFCSNLLIITTTLLPHLISQNNQVDVKTSMDPGNKENLVVHIYVCTFL</sequence>
<dbReference type="Gramene" id="AET6Gv20359600.2">
    <property type="protein sequence ID" value="AET6Gv20359600.2"/>
    <property type="gene ID" value="AET6Gv20359600"/>
</dbReference>
<reference evidence="1" key="5">
    <citation type="journal article" date="2021" name="G3 (Bethesda)">
        <title>Aegilops tauschii genome assembly Aet v5.0 features greater sequence contiguity and improved annotation.</title>
        <authorList>
            <person name="Wang L."/>
            <person name="Zhu T."/>
            <person name="Rodriguez J.C."/>
            <person name="Deal K.R."/>
            <person name="Dubcovsky J."/>
            <person name="McGuire P.E."/>
            <person name="Lux T."/>
            <person name="Spannagl M."/>
            <person name="Mayer K.F.X."/>
            <person name="Baldrich P."/>
            <person name="Meyers B.C."/>
            <person name="Huo N."/>
            <person name="Gu Y.Q."/>
            <person name="Zhou H."/>
            <person name="Devos K.M."/>
            <person name="Bennetzen J.L."/>
            <person name="Unver T."/>
            <person name="Budak H."/>
            <person name="Gulick P.J."/>
            <person name="Galiba G."/>
            <person name="Kalapos B."/>
            <person name="Nelson D.R."/>
            <person name="Li P."/>
            <person name="You F.M."/>
            <person name="Luo M.C."/>
            <person name="Dvorak J."/>
        </authorList>
    </citation>
    <scope>NUCLEOTIDE SEQUENCE [LARGE SCALE GENOMIC DNA]</scope>
    <source>
        <strain evidence="1">cv. AL8/78</strain>
    </source>
</reference>
<reference evidence="2" key="2">
    <citation type="journal article" date="2017" name="Nat. Plants">
        <title>The Aegilops tauschii genome reveals multiple impacts of transposons.</title>
        <authorList>
            <person name="Zhao G."/>
            <person name="Zou C."/>
            <person name="Li K."/>
            <person name="Wang K."/>
            <person name="Li T."/>
            <person name="Gao L."/>
            <person name="Zhang X."/>
            <person name="Wang H."/>
            <person name="Yang Z."/>
            <person name="Liu X."/>
            <person name="Jiang W."/>
            <person name="Mao L."/>
            <person name="Kong X."/>
            <person name="Jiao Y."/>
            <person name="Jia J."/>
        </authorList>
    </citation>
    <scope>NUCLEOTIDE SEQUENCE [LARGE SCALE GENOMIC DNA]</scope>
    <source>
        <strain evidence="2">cv. AL8/78</strain>
    </source>
</reference>